<comment type="similarity">
    <text evidence="1">Belongs to the asparaginase 1 family.</text>
</comment>
<evidence type="ECO:0000256" key="2">
    <source>
        <dbReference type="ARBA" id="ARBA00022801"/>
    </source>
</evidence>
<dbReference type="Pfam" id="PF00710">
    <property type="entry name" value="Asparaginase"/>
    <property type="match status" value="1"/>
</dbReference>
<evidence type="ECO:0000256" key="1">
    <source>
        <dbReference type="ARBA" id="ARBA00010518"/>
    </source>
</evidence>
<proteinExistence type="inferred from homology"/>
<dbReference type="InterPro" id="IPR027474">
    <property type="entry name" value="L-asparaginase_N"/>
</dbReference>
<dbReference type="InterPro" id="IPR006034">
    <property type="entry name" value="Asparaginase/glutaminase-like"/>
</dbReference>
<sequence length="316" mass="32762">MERKVVVLGTGGTIAGKSDMAGANVGYTAGQIGVEQLLSAIPALARAAGASLVAEQIAQIDSKDMGYEVWARLAQRCALHLADPLVAGIVITHGTDTLEETAWLLANLLDATRPVVLTCAMRPATALAPDGPQNLLDAVALATEPTAHGVLMVAAGVVHGAREVAKVHPLRLDAFDSGDTGPLGWVEDGRLRWAHGRAPQPAAPRHAGLLPALGRSPWPRVEIILSHAGSDGALVDWLVQGGARGIVVAATGNGTLHQALERALERAVAAGVQVRVASRCPQGRMLDLHDAPWQDAGGLSPVKARVSLLLELMQGA</sequence>
<reference evidence="7 8" key="1">
    <citation type="submission" date="2023-03" db="EMBL/GenBank/DDBJ databases">
        <title>Diaphorobacter basophil sp. nov., isolated from a sewage-treatment plant.</title>
        <authorList>
            <person name="Yang K."/>
        </authorList>
    </citation>
    <scope>NUCLEOTIDE SEQUENCE [LARGE SCALE GENOMIC DNA]</scope>
    <source>
        <strain evidence="7 8">Y-1</strain>
    </source>
</reference>
<dbReference type="Gene3D" id="3.40.50.1170">
    <property type="entry name" value="L-asparaginase, N-terminal domain"/>
    <property type="match status" value="1"/>
</dbReference>
<dbReference type="InterPro" id="IPR040919">
    <property type="entry name" value="Asparaginase_C"/>
</dbReference>
<dbReference type="Proteomes" id="UP001303211">
    <property type="component" value="Chromosome"/>
</dbReference>
<protein>
    <submittedName>
        <fullName evidence="7">Asparaginase</fullName>
    </submittedName>
</protein>
<dbReference type="InterPro" id="IPR020827">
    <property type="entry name" value="Asparaginase/glutaminase_AS1"/>
</dbReference>
<dbReference type="EMBL" id="CP136921">
    <property type="protein sequence ID" value="WOO33548.1"/>
    <property type="molecule type" value="Genomic_DNA"/>
</dbReference>
<keyword evidence="8" id="KW-1185">Reference proteome</keyword>
<feature type="domain" description="Asparaginase/glutaminase C-terminal" evidence="6">
    <location>
        <begin position="220"/>
        <end position="315"/>
    </location>
</feature>
<evidence type="ECO:0000259" key="5">
    <source>
        <dbReference type="Pfam" id="PF00710"/>
    </source>
</evidence>
<dbReference type="PROSITE" id="PS00144">
    <property type="entry name" value="ASN_GLN_ASE_1"/>
    <property type="match status" value="1"/>
</dbReference>
<accession>A0ABZ0J6N3</accession>
<dbReference type="Gene3D" id="3.40.50.40">
    <property type="match status" value="1"/>
</dbReference>
<gene>
    <name evidence="7" type="ORF">P4826_05580</name>
</gene>
<dbReference type="Pfam" id="PF17763">
    <property type="entry name" value="Asparaginase_C"/>
    <property type="match status" value="1"/>
</dbReference>
<dbReference type="SUPFAM" id="SSF53774">
    <property type="entry name" value="Glutaminase/Asparaginase"/>
    <property type="match status" value="1"/>
</dbReference>
<dbReference type="PRINTS" id="PR00139">
    <property type="entry name" value="ASNGLNASE"/>
</dbReference>
<evidence type="ECO:0000313" key="7">
    <source>
        <dbReference type="EMBL" id="WOO33548.1"/>
    </source>
</evidence>
<feature type="active site" evidence="3">
    <location>
        <position position="13"/>
    </location>
</feature>
<feature type="active site" evidence="4">
    <location>
        <position position="95"/>
    </location>
</feature>
<dbReference type="SMART" id="SM00870">
    <property type="entry name" value="Asparaginase"/>
    <property type="match status" value="1"/>
</dbReference>
<evidence type="ECO:0000256" key="4">
    <source>
        <dbReference type="PROSITE-ProRule" id="PRU10100"/>
    </source>
</evidence>
<dbReference type="InterPro" id="IPR036152">
    <property type="entry name" value="Asp/glu_Ase-like_sf"/>
</dbReference>
<dbReference type="PROSITE" id="PS51732">
    <property type="entry name" value="ASN_GLN_ASE_3"/>
    <property type="match status" value="1"/>
</dbReference>
<keyword evidence="2" id="KW-0378">Hydrolase</keyword>
<dbReference type="PIRSF" id="PIRSF500176">
    <property type="entry name" value="L_ASNase"/>
    <property type="match status" value="1"/>
</dbReference>
<name>A0ABZ0J6N3_9BURK</name>
<dbReference type="RefSeq" id="WP_317702914.1">
    <property type="nucleotide sequence ID" value="NZ_CP136921.1"/>
</dbReference>
<evidence type="ECO:0000259" key="6">
    <source>
        <dbReference type="Pfam" id="PF17763"/>
    </source>
</evidence>
<dbReference type="CDD" id="cd08964">
    <property type="entry name" value="L-asparaginase_II"/>
    <property type="match status" value="1"/>
</dbReference>
<dbReference type="InterPro" id="IPR027475">
    <property type="entry name" value="Asparaginase/glutaminase_AS2"/>
</dbReference>
<feature type="domain" description="L-asparaginase N-terminal" evidence="5">
    <location>
        <begin position="4"/>
        <end position="195"/>
    </location>
</feature>
<dbReference type="PANTHER" id="PTHR11707:SF28">
    <property type="entry name" value="60 KDA LYSOPHOSPHOLIPASE"/>
    <property type="match status" value="1"/>
</dbReference>
<evidence type="ECO:0000256" key="3">
    <source>
        <dbReference type="PROSITE-ProRule" id="PRU10099"/>
    </source>
</evidence>
<dbReference type="InterPro" id="IPR004550">
    <property type="entry name" value="AsnASE_II"/>
</dbReference>
<dbReference type="PROSITE" id="PS00917">
    <property type="entry name" value="ASN_GLN_ASE_2"/>
    <property type="match status" value="1"/>
</dbReference>
<dbReference type="SFLD" id="SFLDS00057">
    <property type="entry name" value="Glutaminase/Asparaginase"/>
    <property type="match status" value="1"/>
</dbReference>
<dbReference type="PANTHER" id="PTHR11707">
    <property type="entry name" value="L-ASPARAGINASE"/>
    <property type="match status" value="1"/>
</dbReference>
<dbReference type="PIRSF" id="PIRSF001220">
    <property type="entry name" value="L-ASNase_gatD"/>
    <property type="match status" value="1"/>
</dbReference>
<dbReference type="InterPro" id="IPR037152">
    <property type="entry name" value="L-asparaginase_N_sf"/>
</dbReference>
<evidence type="ECO:0000313" key="8">
    <source>
        <dbReference type="Proteomes" id="UP001303211"/>
    </source>
</evidence>
<dbReference type="InterPro" id="IPR027473">
    <property type="entry name" value="L-asparaginase_C"/>
</dbReference>
<organism evidence="7 8">
    <name type="scientific">Diaphorobacter limosus</name>
    <dbReference type="NCBI Taxonomy" id="3036128"/>
    <lineage>
        <taxon>Bacteria</taxon>
        <taxon>Pseudomonadati</taxon>
        <taxon>Pseudomonadota</taxon>
        <taxon>Betaproteobacteria</taxon>
        <taxon>Burkholderiales</taxon>
        <taxon>Comamonadaceae</taxon>
        <taxon>Diaphorobacter</taxon>
    </lineage>
</organism>